<keyword evidence="3" id="KW-1185">Reference proteome</keyword>
<dbReference type="InterPro" id="IPR001173">
    <property type="entry name" value="Glyco_trans_2-like"/>
</dbReference>
<evidence type="ECO:0000313" key="3">
    <source>
        <dbReference type="Proteomes" id="UP000175989"/>
    </source>
</evidence>
<evidence type="ECO:0000313" key="2">
    <source>
        <dbReference type="EMBL" id="OEZ98104.1"/>
    </source>
</evidence>
<keyword evidence="2" id="KW-0808">Transferase</keyword>
<comment type="caution">
    <text evidence="2">The sequence shown here is derived from an EMBL/GenBank/DDBJ whole genome shotgun (WGS) entry which is preliminary data.</text>
</comment>
<sequence length="309" mass="34714">MLNQKKVVVLLACRNGQSWIREQLDSILAQREVNLSLLIQDDNSSDDTKKIIAEYADAHPRRIQVFLNEVGTGSAGANFRKLIARAGVADCDYVALADQDDIWNLDKMARAIAALEQSGSHGYSAAVQAFWPDGRESILPQSPHTRTLDFIFEGAGQGCTFVLPVATFRQAQQFCQQYGAQLTGFHFHDWLIYILVRTAGGRWYFDPVPAMRYRQHENNDMGARGGLSGLHRRVALIKQGWYTQQLTLALKVFQMAGGKNLHAQVLEATLQAAPSRSRRVRLAWLVVCHGRRRLSDRCVLSLFALLGWF</sequence>
<evidence type="ECO:0000259" key="1">
    <source>
        <dbReference type="Pfam" id="PF00535"/>
    </source>
</evidence>
<reference evidence="3" key="1">
    <citation type="journal article" date="2016" name="Front. Microbiol.">
        <title>Molecular Keys to the Janthinobacterium and Duganella spp. Interaction with the Plant Pathogen Fusarium graminearum.</title>
        <authorList>
            <person name="Haack F.S."/>
            <person name="Poehlein A."/>
            <person name="Kroger C."/>
            <person name="Voigt C.A."/>
            <person name="Piepenbring M."/>
            <person name="Bode H.B."/>
            <person name="Daniel R."/>
            <person name="Schafer W."/>
            <person name="Streit W.R."/>
        </authorList>
    </citation>
    <scope>NUCLEOTIDE SEQUENCE [LARGE SCALE GENOMIC DNA]</scope>
    <source>
        <strain evidence="3">T54</strain>
    </source>
</reference>
<protein>
    <submittedName>
        <fullName evidence="2">UDP-Glc:alpha-D-GlcNAc-diphosphoundecaprenol beta-1,3-glucosyltransferase WfgD</fullName>
        <ecNumber evidence="2">2.4.1.305</ecNumber>
    </submittedName>
</protein>
<gene>
    <name evidence="2" type="primary">wfgD_2</name>
    <name evidence="2" type="ORF">DUPY_33770</name>
</gene>
<accession>A0A1E7WHY6</accession>
<dbReference type="PATRIC" id="fig|762836.4.peg.3475"/>
<dbReference type="Pfam" id="PF00535">
    <property type="entry name" value="Glycos_transf_2"/>
    <property type="match status" value="1"/>
</dbReference>
<name>A0A1E7WHY6_9BURK</name>
<dbReference type="Gene3D" id="3.90.550.10">
    <property type="entry name" value="Spore Coat Polysaccharide Biosynthesis Protein SpsA, Chain A"/>
    <property type="match status" value="1"/>
</dbReference>
<feature type="domain" description="Glycosyltransferase 2-like" evidence="1">
    <location>
        <begin position="9"/>
        <end position="138"/>
    </location>
</feature>
<dbReference type="GO" id="GO:0016757">
    <property type="term" value="F:glycosyltransferase activity"/>
    <property type="evidence" value="ECO:0007669"/>
    <property type="project" value="UniProtKB-KW"/>
</dbReference>
<dbReference type="InterPro" id="IPR029044">
    <property type="entry name" value="Nucleotide-diphossugar_trans"/>
</dbReference>
<keyword evidence="2" id="KW-0328">Glycosyltransferase</keyword>
<dbReference type="RefSeq" id="WP_167359076.1">
    <property type="nucleotide sequence ID" value="NZ_LROM01000093.1"/>
</dbReference>
<dbReference type="PANTHER" id="PTHR43685">
    <property type="entry name" value="GLYCOSYLTRANSFERASE"/>
    <property type="match status" value="1"/>
</dbReference>
<dbReference type="Proteomes" id="UP000175989">
    <property type="component" value="Unassembled WGS sequence"/>
</dbReference>
<dbReference type="InterPro" id="IPR050834">
    <property type="entry name" value="Glycosyltransf_2"/>
</dbReference>
<dbReference type="AlphaFoldDB" id="A0A1E7WHY6"/>
<proteinExistence type="predicted"/>
<dbReference type="EMBL" id="LROM01000093">
    <property type="protein sequence ID" value="OEZ98104.1"/>
    <property type="molecule type" value="Genomic_DNA"/>
</dbReference>
<organism evidence="2 3">
    <name type="scientific">Duganella phyllosphaerae</name>
    <dbReference type="NCBI Taxonomy" id="762836"/>
    <lineage>
        <taxon>Bacteria</taxon>
        <taxon>Pseudomonadati</taxon>
        <taxon>Pseudomonadota</taxon>
        <taxon>Betaproteobacteria</taxon>
        <taxon>Burkholderiales</taxon>
        <taxon>Oxalobacteraceae</taxon>
        <taxon>Telluria group</taxon>
        <taxon>Duganella</taxon>
    </lineage>
</organism>
<dbReference type="PANTHER" id="PTHR43685:SF2">
    <property type="entry name" value="GLYCOSYLTRANSFERASE 2-LIKE DOMAIN-CONTAINING PROTEIN"/>
    <property type="match status" value="1"/>
</dbReference>
<dbReference type="EC" id="2.4.1.305" evidence="2"/>
<dbReference type="SUPFAM" id="SSF53448">
    <property type="entry name" value="Nucleotide-diphospho-sugar transferases"/>
    <property type="match status" value="1"/>
</dbReference>